<gene>
    <name evidence="24" type="ORF">ABSH63_02890</name>
</gene>
<evidence type="ECO:0000256" key="11">
    <source>
        <dbReference type="ARBA" id="ARBA00022801"/>
    </source>
</evidence>
<dbReference type="RefSeq" id="WP_352887263.1">
    <property type="nucleotide sequence ID" value="NZ_JBEPIJ010000002.1"/>
</dbReference>
<reference evidence="24 25" key="1">
    <citation type="submission" date="2024-06" db="EMBL/GenBank/DDBJ databases">
        <authorList>
            <person name="Li Z."/>
            <person name="Jiang Y."/>
        </authorList>
    </citation>
    <scope>NUCLEOTIDE SEQUENCE [LARGE SCALE GENOMIC DNA]</scope>
    <source>
        <strain evidence="24 25">HSW-8</strain>
    </source>
</reference>
<evidence type="ECO:0000256" key="2">
    <source>
        <dbReference type="ARBA" id="ARBA00001936"/>
    </source>
</evidence>
<keyword evidence="11" id="KW-0378">Hydrolase</keyword>
<dbReference type="SMART" id="SM00304">
    <property type="entry name" value="HAMP"/>
    <property type="match status" value="1"/>
</dbReference>
<dbReference type="PANTHER" id="PTHR44936">
    <property type="entry name" value="SENSOR PROTEIN CREC"/>
    <property type="match status" value="1"/>
</dbReference>
<keyword evidence="10" id="KW-0418">Kinase</keyword>
<evidence type="ECO:0000256" key="1">
    <source>
        <dbReference type="ARBA" id="ARBA00000085"/>
    </source>
</evidence>
<evidence type="ECO:0000259" key="22">
    <source>
        <dbReference type="PROSITE" id="PS50109"/>
    </source>
</evidence>
<sequence length="460" mass="50286">MSLFWKLFGVQVLSAATLVAGVLLLMRHQTATSFAAYVEARERQRLEEVAERIAEQYVQTGDLAVAARALREFRRRGALPPFTPAGERWREPRPHRLRAPLTLLDARQQYLAGAPLPDGEGLRVPIVDGEVTLGYVARPPLPDWIAPDEAGFWKRQRQALLRAAAIGLPLAALFAALIAAMVQRPLRRLSAATAALARREFGLRLNADRRDEFGRLAADFNTLAAALERFDRNQRQWLADIAHELRTPLAVLRGELEALLDGVRPIQPAQLRSMQQEVQRLGSLIDDLHLLSVVESGGLRLQRERCDINALVQAAAARFDAALREAGFALELRLAEAELPVHVDAQRIEQVLGNLINNALRHAHAPGPLRITTAGAGERIHISVCDAGPGVPVEALPRLFERLYRVEAARSRTEGGAGTGLGLAICRSIVEAHGGRIAAQANVDGGLCIQIDLPGAERDP</sequence>
<dbReference type="Pfam" id="PF00672">
    <property type="entry name" value="HAMP"/>
    <property type="match status" value="1"/>
</dbReference>
<dbReference type="InterPro" id="IPR003661">
    <property type="entry name" value="HisK_dim/P_dom"/>
</dbReference>
<evidence type="ECO:0000259" key="23">
    <source>
        <dbReference type="PROSITE" id="PS50885"/>
    </source>
</evidence>
<keyword evidence="7" id="KW-0597">Phosphoprotein</keyword>
<dbReference type="InterPro" id="IPR003660">
    <property type="entry name" value="HAMP_dom"/>
</dbReference>
<evidence type="ECO:0000256" key="5">
    <source>
        <dbReference type="ARBA" id="ARBA00012438"/>
    </source>
</evidence>
<dbReference type="SUPFAM" id="SSF47384">
    <property type="entry name" value="Homodimeric domain of signal transducing histidine kinase"/>
    <property type="match status" value="1"/>
</dbReference>
<evidence type="ECO:0000256" key="16">
    <source>
        <dbReference type="ARBA" id="ARBA00023016"/>
    </source>
</evidence>
<keyword evidence="16" id="KW-0346">Stress response</keyword>
<dbReference type="InterPro" id="IPR005467">
    <property type="entry name" value="His_kinase_dom"/>
</dbReference>
<dbReference type="PRINTS" id="PR00344">
    <property type="entry name" value="BCTRLSENSOR"/>
</dbReference>
<evidence type="ECO:0000256" key="14">
    <source>
        <dbReference type="ARBA" id="ARBA00022912"/>
    </source>
</evidence>
<dbReference type="CDD" id="cd06225">
    <property type="entry name" value="HAMP"/>
    <property type="match status" value="1"/>
</dbReference>
<keyword evidence="21" id="KW-0472">Membrane</keyword>
<evidence type="ECO:0000256" key="3">
    <source>
        <dbReference type="ARBA" id="ARBA00001946"/>
    </source>
</evidence>
<evidence type="ECO:0000256" key="13">
    <source>
        <dbReference type="ARBA" id="ARBA00022842"/>
    </source>
</evidence>
<keyword evidence="9" id="KW-0547">Nucleotide-binding</keyword>
<keyword evidence="25" id="KW-1185">Reference proteome</keyword>
<keyword evidence="18" id="KW-0464">Manganese</keyword>
<accession>A0ABV2A6T5</accession>
<keyword evidence="12 24" id="KW-0067">ATP-binding</keyword>
<dbReference type="InterPro" id="IPR003594">
    <property type="entry name" value="HATPase_dom"/>
</dbReference>
<evidence type="ECO:0000256" key="12">
    <source>
        <dbReference type="ARBA" id="ARBA00022840"/>
    </source>
</evidence>
<keyword evidence="17" id="KW-0843">Virulence</keyword>
<evidence type="ECO:0000313" key="24">
    <source>
        <dbReference type="EMBL" id="MES0872960.1"/>
    </source>
</evidence>
<dbReference type="InterPro" id="IPR036890">
    <property type="entry name" value="HATPase_C_sf"/>
</dbReference>
<evidence type="ECO:0000256" key="10">
    <source>
        <dbReference type="ARBA" id="ARBA00022777"/>
    </source>
</evidence>
<comment type="subcellular location">
    <subcellularLocation>
        <location evidence="4">Cell membrane</location>
        <topology evidence="4">Multi-pass membrane protein</topology>
    </subcellularLocation>
</comment>
<evidence type="ECO:0000256" key="7">
    <source>
        <dbReference type="ARBA" id="ARBA00022553"/>
    </source>
</evidence>
<proteinExistence type="predicted"/>
<dbReference type="PANTHER" id="PTHR44936:SF9">
    <property type="entry name" value="SENSOR PROTEIN CREC"/>
    <property type="match status" value="1"/>
</dbReference>
<keyword evidence="8" id="KW-0808">Transferase</keyword>
<dbReference type="Gene3D" id="6.10.340.10">
    <property type="match status" value="1"/>
</dbReference>
<dbReference type="SMART" id="SM00388">
    <property type="entry name" value="HisKA"/>
    <property type="match status" value="1"/>
</dbReference>
<keyword evidence="21" id="KW-1133">Transmembrane helix</keyword>
<evidence type="ECO:0000256" key="17">
    <source>
        <dbReference type="ARBA" id="ARBA00023026"/>
    </source>
</evidence>
<evidence type="ECO:0000256" key="18">
    <source>
        <dbReference type="ARBA" id="ARBA00023211"/>
    </source>
</evidence>
<comment type="caution">
    <text evidence="24">The sequence shown here is derived from an EMBL/GenBank/DDBJ whole genome shotgun (WGS) entry which is preliminary data.</text>
</comment>
<dbReference type="GO" id="GO:0005524">
    <property type="term" value="F:ATP binding"/>
    <property type="evidence" value="ECO:0007669"/>
    <property type="project" value="UniProtKB-KW"/>
</dbReference>
<dbReference type="SUPFAM" id="SSF158472">
    <property type="entry name" value="HAMP domain-like"/>
    <property type="match status" value="1"/>
</dbReference>
<keyword evidence="13" id="KW-0460">Magnesium</keyword>
<dbReference type="PROSITE" id="PS50109">
    <property type="entry name" value="HIS_KIN"/>
    <property type="match status" value="1"/>
</dbReference>
<dbReference type="CDD" id="cd00075">
    <property type="entry name" value="HATPase"/>
    <property type="match status" value="1"/>
</dbReference>
<protein>
    <recommendedName>
        <fullName evidence="19">Signal transduction histidine-protein kinase/phosphatase MprB</fullName>
        <ecNumber evidence="5">2.7.13.3</ecNumber>
    </recommendedName>
    <alternativeName>
        <fullName evidence="20">Mycobacterial persistence regulator B</fullName>
    </alternativeName>
</protein>
<evidence type="ECO:0000256" key="15">
    <source>
        <dbReference type="ARBA" id="ARBA00023012"/>
    </source>
</evidence>
<evidence type="ECO:0000256" key="20">
    <source>
        <dbReference type="ARBA" id="ARBA00041776"/>
    </source>
</evidence>
<dbReference type="Gene3D" id="3.30.565.10">
    <property type="entry name" value="Histidine kinase-like ATPase, C-terminal domain"/>
    <property type="match status" value="1"/>
</dbReference>
<comment type="cofactor">
    <cofactor evidence="2">
        <name>Mn(2+)</name>
        <dbReference type="ChEBI" id="CHEBI:29035"/>
    </cofactor>
</comment>
<evidence type="ECO:0000256" key="21">
    <source>
        <dbReference type="SAM" id="Phobius"/>
    </source>
</evidence>
<dbReference type="PROSITE" id="PS50885">
    <property type="entry name" value="HAMP"/>
    <property type="match status" value="1"/>
</dbReference>
<dbReference type="InterPro" id="IPR004358">
    <property type="entry name" value="Sig_transdc_His_kin-like_C"/>
</dbReference>
<evidence type="ECO:0000256" key="4">
    <source>
        <dbReference type="ARBA" id="ARBA00004651"/>
    </source>
</evidence>
<evidence type="ECO:0000256" key="8">
    <source>
        <dbReference type="ARBA" id="ARBA00022679"/>
    </source>
</evidence>
<organism evidence="24 25">
    <name type="scientific">Sinimarinibacterium thermocellulolyticum</name>
    <dbReference type="NCBI Taxonomy" id="3170016"/>
    <lineage>
        <taxon>Bacteria</taxon>
        <taxon>Pseudomonadati</taxon>
        <taxon>Pseudomonadota</taxon>
        <taxon>Gammaproteobacteria</taxon>
        <taxon>Nevskiales</taxon>
        <taxon>Nevskiaceae</taxon>
        <taxon>Sinimarinibacterium</taxon>
    </lineage>
</organism>
<dbReference type="Pfam" id="PF00512">
    <property type="entry name" value="HisKA"/>
    <property type="match status" value="1"/>
</dbReference>
<keyword evidence="6" id="KW-1003">Cell membrane</keyword>
<comment type="catalytic activity">
    <reaction evidence="1">
        <text>ATP + protein L-histidine = ADP + protein N-phospho-L-histidine.</text>
        <dbReference type="EC" id="2.7.13.3"/>
    </reaction>
</comment>
<name>A0ABV2A6T5_9GAMM</name>
<comment type="cofactor">
    <cofactor evidence="3">
        <name>Mg(2+)</name>
        <dbReference type="ChEBI" id="CHEBI:18420"/>
    </cofactor>
</comment>
<keyword evidence="15" id="KW-0902">Two-component regulatory system</keyword>
<keyword evidence="21" id="KW-0812">Transmembrane</keyword>
<dbReference type="CDD" id="cd00082">
    <property type="entry name" value="HisKA"/>
    <property type="match status" value="1"/>
</dbReference>
<evidence type="ECO:0000256" key="6">
    <source>
        <dbReference type="ARBA" id="ARBA00022475"/>
    </source>
</evidence>
<dbReference type="InterPro" id="IPR050980">
    <property type="entry name" value="2C_sensor_his_kinase"/>
</dbReference>
<dbReference type="EC" id="2.7.13.3" evidence="5"/>
<dbReference type="EMBL" id="JBEPIJ010000002">
    <property type="protein sequence ID" value="MES0872960.1"/>
    <property type="molecule type" value="Genomic_DNA"/>
</dbReference>
<evidence type="ECO:0000256" key="9">
    <source>
        <dbReference type="ARBA" id="ARBA00022741"/>
    </source>
</evidence>
<dbReference type="Proteomes" id="UP001465331">
    <property type="component" value="Unassembled WGS sequence"/>
</dbReference>
<evidence type="ECO:0000256" key="19">
    <source>
        <dbReference type="ARBA" id="ARBA00040454"/>
    </source>
</evidence>
<dbReference type="SUPFAM" id="SSF55874">
    <property type="entry name" value="ATPase domain of HSP90 chaperone/DNA topoisomerase II/histidine kinase"/>
    <property type="match status" value="1"/>
</dbReference>
<dbReference type="Pfam" id="PF02518">
    <property type="entry name" value="HATPase_c"/>
    <property type="match status" value="1"/>
</dbReference>
<dbReference type="InterPro" id="IPR036097">
    <property type="entry name" value="HisK_dim/P_sf"/>
</dbReference>
<feature type="domain" description="Histidine kinase" evidence="22">
    <location>
        <begin position="240"/>
        <end position="457"/>
    </location>
</feature>
<feature type="domain" description="HAMP" evidence="23">
    <location>
        <begin position="180"/>
        <end position="232"/>
    </location>
</feature>
<dbReference type="SMART" id="SM00387">
    <property type="entry name" value="HATPase_c"/>
    <property type="match status" value="1"/>
</dbReference>
<dbReference type="Gene3D" id="1.10.287.130">
    <property type="match status" value="1"/>
</dbReference>
<keyword evidence="14" id="KW-0904">Protein phosphatase</keyword>
<evidence type="ECO:0000313" key="25">
    <source>
        <dbReference type="Proteomes" id="UP001465331"/>
    </source>
</evidence>
<feature type="transmembrane region" description="Helical" evidence="21">
    <location>
        <begin position="159"/>
        <end position="182"/>
    </location>
</feature>